<protein>
    <recommendedName>
        <fullName evidence="1">NTP pyrophosphohydrolase MazG-like domain-containing protein</fullName>
    </recommendedName>
</protein>
<dbReference type="Pfam" id="PF03819">
    <property type="entry name" value="MazG"/>
    <property type="match status" value="1"/>
</dbReference>
<feature type="domain" description="NTP pyrophosphohydrolase MazG-like" evidence="1">
    <location>
        <begin position="29"/>
        <end position="106"/>
    </location>
</feature>
<dbReference type="GO" id="GO:0046081">
    <property type="term" value="P:dUTP catabolic process"/>
    <property type="evidence" value="ECO:0007669"/>
    <property type="project" value="TreeGrafter"/>
</dbReference>
<reference evidence="2 3" key="2">
    <citation type="submission" date="2009-02" db="EMBL/GenBank/DDBJ databases">
        <title>Draft genome sequence of Blautia hydrogenotrophica DSM 10507 (Ruminococcus hydrogenotrophicus DSM 10507).</title>
        <authorList>
            <person name="Sudarsanam P."/>
            <person name="Ley R."/>
            <person name="Guruge J."/>
            <person name="Turnbaugh P.J."/>
            <person name="Mahowald M."/>
            <person name="Liep D."/>
            <person name="Gordon J."/>
        </authorList>
    </citation>
    <scope>NUCLEOTIDE SEQUENCE [LARGE SCALE GENOMIC DNA]</scope>
    <source>
        <strain evidence="3">DSM 10507 / JCM 14656 / S5a33</strain>
    </source>
</reference>
<dbReference type="CDD" id="cd11528">
    <property type="entry name" value="NTP-PPase_MazG_Nterm"/>
    <property type="match status" value="1"/>
</dbReference>
<proteinExistence type="predicted"/>
<dbReference type="PANTHER" id="PTHR30522:SF0">
    <property type="entry name" value="NUCLEOSIDE TRIPHOSPHATE PYROPHOSPHOHYDROLASE"/>
    <property type="match status" value="1"/>
</dbReference>
<dbReference type="InterPro" id="IPR011551">
    <property type="entry name" value="NTP_PyrPHydrolase_MazG"/>
</dbReference>
<dbReference type="AlphaFoldDB" id="C0CMG7"/>
<dbReference type="GO" id="GO:0046076">
    <property type="term" value="P:dTTP catabolic process"/>
    <property type="evidence" value="ECO:0007669"/>
    <property type="project" value="TreeGrafter"/>
</dbReference>
<keyword evidence="3" id="KW-1185">Reference proteome</keyword>
<gene>
    <name evidence="2" type="ORF">RUMHYD_02050</name>
</gene>
<dbReference type="GO" id="GO:0046061">
    <property type="term" value="P:dATP catabolic process"/>
    <property type="evidence" value="ECO:0007669"/>
    <property type="project" value="TreeGrafter"/>
</dbReference>
<dbReference type="InterPro" id="IPR004518">
    <property type="entry name" value="MazG-like_dom"/>
</dbReference>
<dbReference type="Proteomes" id="UP000003100">
    <property type="component" value="Unassembled WGS sequence"/>
</dbReference>
<dbReference type="PANTHER" id="PTHR30522">
    <property type="entry name" value="NUCLEOSIDE TRIPHOSPHATE PYROPHOSPHOHYDROLASE"/>
    <property type="match status" value="1"/>
</dbReference>
<dbReference type="EMBL" id="ACBZ01000107">
    <property type="protein sequence ID" value="EEG49040.1"/>
    <property type="molecule type" value="Genomic_DNA"/>
</dbReference>
<reference evidence="2 3" key="1">
    <citation type="submission" date="2009-01" db="EMBL/GenBank/DDBJ databases">
        <authorList>
            <person name="Fulton L."/>
            <person name="Clifton S."/>
            <person name="Fulton B."/>
            <person name="Xu J."/>
            <person name="Minx P."/>
            <person name="Pepin K.H."/>
            <person name="Johnson M."/>
            <person name="Bhonagiri V."/>
            <person name="Nash W.E."/>
            <person name="Mardis E.R."/>
            <person name="Wilson R.K."/>
        </authorList>
    </citation>
    <scope>NUCLEOTIDE SEQUENCE [LARGE SCALE GENOMIC DNA]</scope>
    <source>
        <strain evidence="3">DSM 10507 / JCM 14656 / S5a33</strain>
    </source>
</reference>
<dbReference type="eggNOG" id="COG3956">
    <property type="taxonomic scope" value="Bacteria"/>
</dbReference>
<name>C0CMG7_BLAHS</name>
<dbReference type="GO" id="GO:0046052">
    <property type="term" value="P:UTP catabolic process"/>
    <property type="evidence" value="ECO:0007669"/>
    <property type="project" value="TreeGrafter"/>
</dbReference>
<accession>C0CMG7</accession>
<dbReference type="SUPFAM" id="SSF101386">
    <property type="entry name" value="all-alpha NTP pyrophosphatases"/>
    <property type="match status" value="1"/>
</dbReference>
<evidence type="ECO:0000259" key="1">
    <source>
        <dbReference type="Pfam" id="PF03819"/>
    </source>
</evidence>
<comment type="caution">
    <text evidence="2">The sequence shown here is derived from an EMBL/GenBank/DDBJ whole genome shotgun (WGS) entry which is preliminary data.</text>
</comment>
<sequence>MMEEKRYTFEELTEIVKILREKCPWDSTQTHESLKVCMEEEASEVIEGIDLLKSTGEWDNLCEELGDVLLQVVLHSVIAQEEGLFTLEDVVTGIARKMVRRHPHIFGKSEFYKDYDGIPSWEEIKRLEKEAREKNKGFL</sequence>
<evidence type="ECO:0000313" key="3">
    <source>
        <dbReference type="Proteomes" id="UP000003100"/>
    </source>
</evidence>
<evidence type="ECO:0000313" key="2">
    <source>
        <dbReference type="EMBL" id="EEG49040.1"/>
    </source>
</evidence>
<dbReference type="PATRIC" id="fig|476272.21.peg.1481"/>
<dbReference type="HOGENOM" id="CLU_038356_4_0_9"/>
<organism evidence="2 3">
    <name type="scientific">Blautia hydrogenotrophica (strain DSM 10507 / JCM 14656 / S5a33)</name>
    <name type="common">Ruminococcus hydrogenotrophicus</name>
    <dbReference type="NCBI Taxonomy" id="476272"/>
    <lineage>
        <taxon>Bacteria</taxon>
        <taxon>Bacillati</taxon>
        <taxon>Bacillota</taxon>
        <taxon>Clostridia</taxon>
        <taxon>Lachnospirales</taxon>
        <taxon>Lachnospiraceae</taxon>
        <taxon>Blautia</taxon>
    </lineage>
</organism>
<dbReference type="GO" id="GO:0046047">
    <property type="term" value="P:TTP catabolic process"/>
    <property type="evidence" value="ECO:0007669"/>
    <property type="project" value="TreeGrafter"/>
</dbReference>
<dbReference type="GO" id="GO:0006203">
    <property type="term" value="P:dGTP catabolic process"/>
    <property type="evidence" value="ECO:0007669"/>
    <property type="project" value="TreeGrafter"/>
</dbReference>
<dbReference type="GO" id="GO:0047429">
    <property type="term" value="F:nucleoside triphosphate diphosphatase activity"/>
    <property type="evidence" value="ECO:0007669"/>
    <property type="project" value="TreeGrafter"/>
</dbReference>
<dbReference type="Gene3D" id="1.10.287.1080">
    <property type="entry name" value="MazG-like"/>
    <property type="match status" value="1"/>
</dbReference>
<dbReference type="InterPro" id="IPR048015">
    <property type="entry name" value="NTP-PPase_MazG-like_N"/>
</dbReference>